<dbReference type="AlphaFoldDB" id="A0A074YW74"/>
<feature type="region of interest" description="Disordered" evidence="2">
    <location>
        <begin position="160"/>
        <end position="211"/>
    </location>
</feature>
<evidence type="ECO:0008006" key="5">
    <source>
        <dbReference type="Google" id="ProtNLM"/>
    </source>
</evidence>
<feature type="compositionally biased region" description="Polar residues" evidence="2">
    <location>
        <begin position="243"/>
        <end position="255"/>
    </location>
</feature>
<name>A0A074YW74_AURSE</name>
<dbReference type="Proteomes" id="UP000030641">
    <property type="component" value="Unassembled WGS sequence"/>
</dbReference>
<feature type="region of interest" description="Disordered" evidence="2">
    <location>
        <begin position="234"/>
        <end position="294"/>
    </location>
</feature>
<evidence type="ECO:0000256" key="2">
    <source>
        <dbReference type="SAM" id="MobiDB-lite"/>
    </source>
</evidence>
<feature type="compositionally biased region" description="Basic and acidic residues" evidence="2">
    <location>
        <begin position="160"/>
        <end position="173"/>
    </location>
</feature>
<dbReference type="EMBL" id="KL584749">
    <property type="protein sequence ID" value="KER00400.1"/>
    <property type="molecule type" value="Genomic_DNA"/>
</dbReference>
<organism evidence="3 4">
    <name type="scientific">Aureobasidium subglaciale (strain EXF-2481)</name>
    <name type="common">Aureobasidium pullulans var. subglaciale</name>
    <dbReference type="NCBI Taxonomy" id="1043005"/>
    <lineage>
        <taxon>Eukaryota</taxon>
        <taxon>Fungi</taxon>
        <taxon>Dikarya</taxon>
        <taxon>Ascomycota</taxon>
        <taxon>Pezizomycotina</taxon>
        <taxon>Dothideomycetes</taxon>
        <taxon>Dothideomycetidae</taxon>
        <taxon>Dothideales</taxon>
        <taxon>Saccotheciaceae</taxon>
        <taxon>Aureobasidium</taxon>
    </lineage>
</organism>
<keyword evidence="4" id="KW-1185">Reference proteome</keyword>
<dbReference type="InParanoid" id="A0A074YW74"/>
<feature type="coiled-coil region" evidence="1">
    <location>
        <begin position="327"/>
        <end position="354"/>
    </location>
</feature>
<accession>A0A074YW74</accession>
<reference evidence="3 4" key="1">
    <citation type="journal article" date="2014" name="BMC Genomics">
        <title>Genome sequencing of four Aureobasidium pullulans varieties: biotechnological potential, stress tolerance, and description of new species.</title>
        <authorList>
            <person name="Gostin Ar C."/>
            <person name="Ohm R.A."/>
            <person name="Kogej T."/>
            <person name="Sonjak S."/>
            <person name="Turk M."/>
            <person name="Zajc J."/>
            <person name="Zalar P."/>
            <person name="Grube M."/>
            <person name="Sun H."/>
            <person name="Han J."/>
            <person name="Sharma A."/>
            <person name="Chiniquy J."/>
            <person name="Ngan C.Y."/>
            <person name="Lipzen A."/>
            <person name="Barry K."/>
            <person name="Grigoriev I.V."/>
            <person name="Gunde-Cimerman N."/>
        </authorList>
    </citation>
    <scope>NUCLEOTIDE SEQUENCE [LARGE SCALE GENOMIC DNA]</scope>
    <source>
        <strain evidence="3 4">EXF-2481</strain>
    </source>
</reference>
<gene>
    <name evidence="3" type="ORF">AUEXF2481DRAFT_24731</name>
</gene>
<feature type="compositionally biased region" description="Basic residues" evidence="2">
    <location>
        <begin position="256"/>
        <end position="273"/>
    </location>
</feature>
<keyword evidence="1" id="KW-0175">Coiled coil</keyword>
<dbReference type="GeneID" id="25362830"/>
<dbReference type="OrthoDB" id="3899700at2759"/>
<dbReference type="HOGENOM" id="CLU_604068_0_0_1"/>
<sequence>MDPSPELGDLQSPPPLPSVTHSRGGKEPVPHNAKVFRLHPPLFAGDFDNKQLRGAYYWQGLDCKKPKEARLRDALYYGEQRDPRCTLCEKNNRACMTMLDSKSTASCAFCSRMNLSCSQATHSVPKKTDRLVCTNSLSQASRAKLTYYQYRPSWNAHKRALEDNNREGTEPPAKRTRASIGTKLQRSSAQDDQHEFHTPAGSNDGSVYTLPSVHDSGDVVYEGDNIDLGASVASERTDDHHQPTGQVQADTSSAKSRFRPGKSTSKRKKKRSSAVRPIRGANLDFGEGPHKNSEQIPVQQSANYGNNIFKDMSRVSSTVATANAKANVSQTERVQQLEATLQDLQTRLASLESMPVSQKHPQEPTTKALESRILKLEKRESGLPDGDIGDKMRVLETVMEKERNMRRNNERNMEEKIRKQTDDIAVQQSEQAGLRERVNNLARKVANFANFANFAR</sequence>
<proteinExistence type="predicted"/>
<dbReference type="RefSeq" id="XP_013348897.1">
    <property type="nucleotide sequence ID" value="XM_013493443.1"/>
</dbReference>
<evidence type="ECO:0000313" key="4">
    <source>
        <dbReference type="Proteomes" id="UP000030641"/>
    </source>
</evidence>
<evidence type="ECO:0000313" key="3">
    <source>
        <dbReference type="EMBL" id="KER00400.1"/>
    </source>
</evidence>
<evidence type="ECO:0000256" key="1">
    <source>
        <dbReference type="SAM" id="Coils"/>
    </source>
</evidence>
<protein>
    <recommendedName>
        <fullName evidence="5">Zn(2)-C6 fungal-type domain-containing protein</fullName>
    </recommendedName>
</protein>
<feature type="region of interest" description="Disordered" evidence="2">
    <location>
        <begin position="1"/>
        <end position="32"/>
    </location>
</feature>